<sequence length="234" mass="25675">MKTNRSWIYGLLAIFLSLILFFYASTSQYQTQARTSGDIATETYTNTIKGVPLVLRYDSEKYFVSGFASEVNIDLSSSNRVLLSTETQESSRTFRIVLDLTKESPGLVEVPVTVEHLTSGVTAKVDPATISGTIGLKKSKTFKIDLASFLSQLPNGADVQLADGDREVTVTTNEDLLNQIAAVRMVLPDDWGTTKNYNGEVSLQALDVSGEVVPSVIEPETIAIRIQLKTEEKK</sequence>
<accession>A0A7X3G723</accession>
<reference evidence="2 3" key="1">
    <citation type="submission" date="2019-12" db="EMBL/GenBank/DDBJ databases">
        <title>Microbes associate with the intestines of laboratory mice.</title>
        <authorList>
            <person name="Navarre W."/>
            <person name="Wong E."/>
        </authorList>
    </citation>
    <scope>NUCLEOTIDE SEQUENCE [LARGE SCALE GENOMIC DNA]</scope>
    <source>
        <strain evidence="2 3">NM51_B2-22</strain>
    </source>
</reference>
<keyword evidence="1" id="KW-0812">Transmembrane</keyword>
<dbReference type="AlphaFoldDB" id="A0A7X3G723"/>
<comment type="caution">
    <text evidence="2">The sequence shown here is derived from an EMBL/GenBank/DDBJ whole genome shotgun (WGS) entry which is preliminary data.</text>
</comment>
<dbReference type="Pfam" id="PF07949">
    <property type="entry name" value="YbbR"/>
    <property type="match status" value="2"/>
</dbReference>
<evidence type="ECO:0008006" key="4">
    <source>
        <dbReference type="Google" id="ProtNLM"/>
    </source>
</evidence>
<dbReference type="InterPro" id="IPR053154">
    <property type="entry name" value="c-di-AMP_regulator"/>
</dbReference>
<proteinExistence type="predicted"/>
<dbReference type="Proteomes" id="UP000461595">
    <property type="component" value="Unassembled WGS sequence"/>
</dbReference>
<dbReference type="PANTHER" id="PTHR37804:SF1">
    <property type="entry name" value="CDAA REGULATORY PROTEIN CDAR"/>
    <property type="match status" value="1"/>
</dbReference>
<keyword evidence="1" id="KW-0472">Membrane</keyword>
<evidence type="ECO:0000313" key="3">
    <source>
        <dbReference type="Proteomes" id="UP000461595"/>
    </source>
</evidence>
<dbReference type="OrthoDB" id="2960905at2"/>
<keyword evidence="1" id="KW-1133">Transmembrane helix</keyword>
<protein>
    <recommendedName>
        <fullName evidence="4">YbbR-like domain-containing protein</fullName>
    </recommendedName>
</protein>
<dbReference type="Gene3D" id="2.170.120.30">
    <property type="match status" value="1"/>
</dbReference>
<dbReference type="InterPro" id="IPR012505">
    <property type="entry name" value="YbbR"/>
</dbReference>
<organism evidence="2 3">
    <name type="scientific">Streptococcus danieliae</name>
    <dbReference type="NCBI Taxonomy" id="747656"/>
    <lineage>
        <taxon>Bacteria</taxon>
        <taxon>Bacillati</taxon>
        <taxon>Bacillota</taxon>
        <taxon>Bacilli</taxon>
        <taxon>Lactobacillales</taxon>
        <taxon>Streptococcaceae</taxon>
        <taxon>Streptococcus</taxon>
    </lineage>
</organism>
<evidence type="ECO:0000256" key="1">
    <source>
        <dbReference type="SAM" id="Phobius"/>
    </source>
</evidence>
<dbReference type="EMBL" id="WSRS01000007">
    <property type="protein sequence ID" value="MVX58342.1"/>
    <property type="molecule type" value="Genomic_DNA"/>
</dbReference>
<evidence type="ECO:0000313" key="2">
    <source>
        <dbReference type="EMBL" id="MVX58342.1"/>
    </source>
</evidence>
<gene>
    <name evidence="2" type="ORF">E5983_01570</name>
</gene>
<dbReference type="RefSeq" id="WP_160332169.1">
    <property type="nucleotide sequence ID" value="NZ_JAOBSU010000019.1"/>
</dbReference>
<dbReference type="PANTHER" id="PTHR37804">
    <property type="entry name" value="CDAA REGULATORY PROTEIN CDAR"/>
    <property type="match status" value="1"/>
</dbReference>
<feature type="transmembrane region" description="Helical" evidence="1">
    <location>
        <begin position="6"/>
        <end position="24"/>
    </location>
</feature>
<name>A0A7X3G723_9STRE</name>